<dbReference type="Proteomes" id="UP000065641">
    <property type="component" value="Chromosome"/>
</dbReference>
<sequence>MINKLIKEAVPSLSWVQKPDRWRTEIFAGLVGAILVIPQGITFAYLAGLQPEYGLYCAIFVTLFCSLMGTSSMMSGPNTAVAILIGTAVLPLAGRGSPVYIDFVFLLCMMVGLIQLLFWLLRGGRIFQYLSPAAISGISAGAGFLIIMASLDSILDLSTFKTTFFYEKIFIIVDDARDLINPFSLTIGATTIAAGYIGRRFSPRYFIIIAVTAGYLCGLLVAFIWPQPVTELEYLGRMPLQWLPFNIPTVNREYLMISVSLIPYAITIAFIGLAQSLVIVRELKMETDQDINLDKEVYAQGMANFLAPFFSSFAGAGSFNRTRANQSLGATTPLSGIAAAGFVLLLITFLGPILTYMPMAAMAGTLFIVGADMIKWRDIKHYAQVRSELVIYLLTFICIMFFDLAAGVVVAVFLSVSVFLMRITQLELLLEKNNTGIVLKIKGALFYASVAHLTEKFQQHAGENMTVDLQYTTHIDQSAVDFFIREARNMRTHGTRLTLLINDKQALFLKKLGASRDIDLVLIQV</sequence>
<feature type="transmembrane region" description="Helical" evidence="5">
    <location>
        <begin position="339"/>
        <end position="369"/>
    </location>
</feature>
<feature type="transmembrane region" description="Helical" evidence="5">
    <location>
        <begin position="133"/>
        <end position="151"/>
    </location>
</feature>
<proteinExistence type="predicted"/>
<feature type="domain" description="STAS" evidence="6">
    <location>
        <begin position="426"/>
        <end position="499"/>
    </location>
</feature>
<comment type="subcellular location">
    <subcellularLocation>
        <location evidence="1">Membrane</location>
        <topology evidence="1">Multi-pass membrane protein</topology>
    </subcellularLocation>
</comment>
<accession>A0A0S2KCK3</accession>
<keyword evidence="2 5" id="KW-0812">Transmembrane</keyword>
<evidence type="ECO:0000256" key="4">
    <source>
        <dbReference type="ARBA" id="ARBA00023136"/>
    </source>
</evidence>
<feature type="transmembrane region" description="Helical" evidence="5">
    <location>
        <begin position="100"/>
        <end position="121"/>
    </location>
</feature>
<protein>
    <recommendedName>
        <fullName evidence="6">STAS domain-containing protein</fullName>
    </recommendedName>
</protein>
<feature type="transmembrane region" description="Helical" evidence="5">
    <location>
        <begin position="179"/>
        <end position="198"/>
    </location>
</feature>
<organism evidence="7 8">
    <name type="scientific">Pseudohongiella spirulinae</name>
    <dbReference type="NCBI Taxonomy" id="1249552"/>
    <lineage>
        <taxon>Bacteria</taxon>
        <taxon>Pseudomonadati</taxon>
        <taxon>Pseudomonadota</taxon>
        <taxon>Gammaproteobacteria</taxon>
        <taxon>Pseudomonadales</taxon>
        <taxon>Pseudohongiellaceae</taxon>
        <taxon>Pseudohongiella</taxon>
    </lineage>
</organism>
<dbReference type="KEGG" id="pspi:PS2015_1303"/>
<dbReference type="STRING" id="1249552.PS2015_1303"/>
<gene>
    <name evidence="7" type="ORF">PS2015_1303</name>
</gene>
<evidence type="ECO:0000313" key="8">
    <source>
        <dbReference type="Proteomes" id="UP000065641"/>
    </source>
</evidence>
<dbReference type="Gene3D" id="3.30.750.24">
    <property type="entry name" value="STAS domain"/>
    <property type="match status" value="1"/>
</dbReference>
<feature type="transmembrane region" description="Helical" evidence="5">
    <location>
        <begin position="254"/>
        <end position="280"/>
    </location>
</feature>
<reference evidence="7 8" key="1">
    <citation type="submission" date="2015-11" db="EMBL/GenBank/DDBJ databases">
        <authorList>
            <person name="Zhang Y."/>
            <person name="Guo Z."/>
        </authorList>
    </citation>
    <scope>NUCLEOTIDE SEQUENCE [LARGE SCALE GENOMIC DNA]</scope>
    <source>
        <strain evidence="7 8">KCTC 32221</strain>
    </source>
</reference>
<dbReference type="InterPro" id="IPR002645">
    <property type="entry name" value="STAS_dom"/>
</dbReference>
<dbReference type="RefSeq" id="WP_058021449.1">
    <property type="nucleotide sequence ID" value="NZ_CP013189.1"/>
</dbReference>
<keyword evidence="8" id="KW-1185">Reference proteome</keyword>
<feature type="transmembrane region" description="Helical" evidence="5">
    <location>
        <begin position="205"/>
        <end position="225"/>
    </location>
</feature>
<dbReference type="GO" id="GO:0016020">
    <property type="term" value="C:membrane"/>
    <property type="evidence" value="ECO:0007669"/>
    <property type="project" value="UniProtKB-SubCell"/>
</dbReference>
<feature type="transmembrane region" description="Helical" evidence="5">
    <location>
        <begin position="77"/>
        <end position="94"/>
    </location>
</feature>
<dbReference type="Pfam" id="PF01740">
    <property type="entry name" value="STAS"/>
    <property type="match status" value="1"/>
</dbReference>
<dbReference type="Pfam" id="PF00916">
    <property type="entry name" value="Sulfate_transp"/>
    <property type="match status" value="1"/>
</dbReference>
<dbReference type="InterPro" id="IPR036513">
    <property type="entry name" value="STAS_dom_sf"/>
</dbReference>
<dbReference type="AlphaFoldDB" id="A0A0S2KCK3"/>
<evidence type="ECO:0000256" key="2">
    <source>
        <dbReference type="ARBA" id="ARBA00022692"/>
    </source>
</evidence>
<keyword evidence="3 5" id="KW-1133">Transmembrane helix</keyword>
<evidence type="ECO:0000256" key="3">
    <source>
        <dbReference type="ARBA" id="ARBA00022989"/>
    </source>
</evidence>
<dbReference type="InterPro" id="IPR001902">
    <property type="entry name" value="SLC26A/SulP_fam"/>
</dbReference>
<dbReference type="EMBL" id="CP013189">
    <property type="protein sequence ID" value="ALO45961.1"/>
    <property type="molecule type" value="Genomic_DNA"/>
</dbReference>
<feature type="transmembrane region" description="Helical" evidence="5">
    <location>
        <begin position="53"/>
        <end position="70"/>
    </location>
</feature>
<evidence type="ECO:0000256" key="5">
    <source>
        <dbReference type="SAM" id="Phobius"/>
    </source>
</evidence>
<dbReference type="PROSITE" id="PS50801">
    <property type="entry name" value="STAS"/>
    <property type="match status" value="1"/>
</dbReference>
<name>A0A0S2KCK3_9GAMM</name>
<evidence type="ECO:0000313" key="7">
    <source>
        <dbReference type="EMBL" id="ALO45961.1"/>
    </source>
</evidence>
<keyword evidence="4 5" id="KW-0472">Membrane</keyword>
<dbReference type="SUPFAM" id="SSF52091">
    <property type="entry name" value="SpoIIaa-like"/>
    <property type="match status" value="1"/>
</dbReference>
<dbReference type="GO" id="GO:0055085">
    <property type="term" value="P:transmembrane transport"/>
    <property type="evidence" value="ECO:0007669"/>
    <property type="project" value="InterPro"/>
</dbReference>
<evidence type="ECO:0000259" key="6">
    <source>
        <dbReference type="PROSITE" id="PS50801"/>
    </source>
</evidence>
<dbReference type="InterPro" id="IPR011547">
    <property type="entry name" value="SLC26A/SulP_dom"/>
</dbReference>
<dbReference type="PANTHER" id="PTHR11814">
    <property type="entry name" value="SULFATE TRANSPORTER"/>
    <property type="match status" value="1"/>
</dbReference>
<feature type="transmembrane region" description="Helical" evidence="5">
    <location>
        <begin position="389"/>
        <end position="420"/>
    </location>
</feature>
<evidence type="ECO:0000256" key="1">
    <source>
        <dbReference type="ARBA" id="ARBA00004141"/>
    </source>
</evidence>
<feature type="transmembrane region" description="Helical" evidence="5">
    <location>
        <begin position="26"/>
        <end position="47"/>
    </location>
</feature>